<organism evidence="1 2">
    <name type="scientific">Pleuronectes platessa</name>
    <name type="common">European plaice</name>
    <dbReference type="NCBI Taxonomy" id="8262"/>
    <lineage>
        <taxon>Eukaryota</taxon>
        <taxon>Metazoa</taxon>
        <taxon>Chordata</taxon>
        <taxon>Craniata</taxon>
        <taxon>Vertebrata</taxon>
        <taxon>Euteleostomi</taxon>
        <taxon>Actinopterygii</taxon>
        <taxon>Neopterygii</taxon>
        <taxon>Teleostei</taxon>
        <taxon>Neoteleostei</taxon>
        <taxon>Acanthomorphata</taxon>
        <taxon>Carangaria</taxon>
        <taxon>Pleuronectiformes</taxon>
        <taxon>Pleuronectoidei</taxon>
        <taxon>Pleuronectidae</taxon>
        <taxon>Pleuronectes</taxon>
    </lineage>
</organism>
<name>A0A9N7UPR1_PLEPL</name>
<reference evidence="1" key="1">
    <citation type="submission" date="2020-03" db="EMBL/GenBank/DDBJ databases">
        <authorList>
            <person name="Weist P."/>
        </authorList>
    </citation>
    <scope>NUCLEOTIDE SEQUENCE</scope>
</reference>
<protein>
    <submittedName>
        <fullName evidence="1">Uncharacterized protein</fullName>
    </submittedName>
</protein>
<gene>
    <name evidence="1" type="ORF">PLEPLA_LOCUS22747</name>
</gene>
<keyword evidence="2" id="KW-1185">Reference proteome</keyword>
<accession>A0A9N7UPR1</accession>
<dbReference type="EMBL" id="CADEAL010001682">
    <property type="protein sequence ID" value="CAB1434699.1"/>
    <property type="molecule type" value="Genomic_DNA"/>
</dbReference>
<proteinExistence type="predicted"/>
<sequence>MWSLVLVVFRTRAVELELSDLHLELGRLSGGGLVLSLNPLEVSERVEGDAEVYTFNSLEVIFKLMETSHSEIRLGNEIQQLESQLKEEEPQVEVDTGAVAQSHDGDMLSPLVLRTNHWFR</sequence>
<evidence type="ECO:0000313" key="1">
    <source>
        <dbReference type="EMBL" id="CAB1434699.1"/>
    </source>
</evidence>
<comment type="caution">
    <text evidence="1">The sequence shown here is derived from an EMBL/GenBank/DDBJ whole genome shotgun (WGS) entry which is preliminary data.</text>
</comment>
<dbReference type="Proteomes" id="UP001153269">
    <property type="component" value="Unassembled WGS sequence"/>
</dbReference>
<evidence type="ECO:0000313" key="2">
    <source>
        <dbReference type="Proteomes" id="UP001153269"/>
    </source>
</evidence>
<dbReference type="AlphaFoldDB" id="A0A9N7UPR1"/>